<dbReference type="Gene3D" id="2.60.40.10">
    <property type="entry name" value="Immunoglobulins"/>
    <property type="match status" value="1"/>
</dbReference>
<protein>
    <recommendedName>
        <fullName evidence="1">Ig-like domain-containing protein</fullName>
    </recommendedName>
</protein>
<accession>A0A820J9Q9</accession>
<dbReference type="InterPro" id="IPR013783">
    <property type="entry name" value="Ig-like_fold"/>
</dbReference>
<dbReference type="PROSITE" id="PS50835">
    <property type="entry name" value="IG_LIKE"/>
    <property type="match status" value="1"/>
</dbReference>
<feature type="domain" description="Ig-like" evidence="1">
    <location>
        <begin position="1"/>
        <end position="50"/>
    </location>
</feature>
<gene>
    <name evidence="2" type="ORF">OTI717_LOCUS42665</name>
</gene>
<dbReference type="InterPro" id="IPR013098">
    <property type="entry name" value="Ig_I-set"/>
</dbReference>
<evidence type="ECO:0000313" key="3">
    <source>
        <dbReference type="Proteomes" id="UP000663823"/>
    </source>
</evidence>
<proteinExistence type="predicted"/>
<dbReference type="InterPro" id="IPR036179">
    <property type="entry name" value="Ig-like_dom_sf"/>
</dbReference>
<dbReference type="SUPFAM" id="SSF48726">
    <property type="entry name" value="Immunoglobulin"/>
    <property type="match status" value="1"/>
</dbReference>
<dbReference type="Proteomes" id="UP000663823">
    <property type="component" value="Unassembled WGS sequence"/>
</dbReference>
<feature type="non-terminal residue" evidence="2">
    <location>
        <position position="1"/>
    </location>
</feature>
<comment type="caution">
    <text evidence="2">The sequence shown here is derived from an EMBL/GenBank/DDBJ whole genome shotgun (WGS) entry which is preliminary data.</text>
</comment>
<organism evidence="2 3">
    <name type="scientific">Rotaria sordida</name>
    <dbReference type="NCBI Taxonomy" id="392033"/>
    <lineage>
        <taxon>Eukaryota</taxon>
        <taxon>Metazoa</taxon>
        <taxon>Spiralia</taxon>
        <taxon>Gnathifera</taxon>
        <taxon>Rotifera</taxon>
        <taxon>Eurotatoria</taxon>
        <taxon>Bdelloidea</taxon>
        <taxon>Philodinida</taxon>
        <taxon>Philodinidae</taxon>
        <taxon>Rotaria</taxon>
    </lineage>
</organism>
<dbReference type="Pfam" id="PF07679">
    <property type="entry name" value="I-set"/>
    <property type="match status" value="1"/>
</dbReference>
<sequence>FTWFKNNAPLVDSYRVTTYYDIPSKLIILQINDARPDDTGVYTVRADNKS</sequence>
<name>A0A820J9Q9_9BILA</name>
<evidence type="ECO:0000313" key="2">
    <source>
        <dbReference type="EMBL" id="CAF4321355.1"/>
    </source>
</evidence>
<evidence type="ECO:0000259" key="1">
    <source>
        <dbReference type="PROSITE" id="PS50835"/>
    </source>
</evidence>
<reference evidence="2" key="1">
    <citation type="submission" date="2021-02" db="EMBL/GenBank/DDBJ databases">
        <authorList>
            <person name="Nowell W R."/>
        </authorList>
    </citation>
    <scope>NUCLEOTIDE SEQUENCE</scope>
</reference>
<dbReference type="InterPro" id="IPR007110">
    <property type="entry name" value="Ig-like_dom"/>
</dbReference>
<dbReference type="AlphaFoldDB" id="A0A820J9Q9"/>
<dbReference type="EMBL" id="CAJOAX010053660">
    <property type="protein sequence ID" value="CAF4321355.1"/>
    <property type="molecule type" value="Genomic_DNA"/>
</dbReference>
<feature type="non-terminal residue" evidence="2">
    <location>
        <position position="50"/>
    </location>
</feature>